<name>A0A061D9H1_BABBI</name>
<evidence type="ECO:0000313" key="1">
    <source>
        <dbReference type="EMBL" id="CDR97193.1"/>
    </source>
</evidence>
<evidence type="ECO:0000313" key="2">
    <source>
        <dbReference type="Proteomes" id="UP000033188"/>
    </source>
</evidence>
<gene>
    <name evidence="1" type="ORF">BBBOND_0310960</name>
</gene>
<dbReference type="OrthoDB" id="365713at2759"/>
<proteinExistence type="predicted"/>
<dbReference type="KEGG" id="bbig:BBBOND_0310960"/>
<dbReference type="GeneID" id="24565734"/>
<sequence length="122" mass="14112">MSKKNNRTVIKKRYDVVKKQMVDQERKRQERNNLKKLCRGVNLQVYFFLVHYTTVQLSSFSLGQSSQHTSSAPLEDVVMKDTKPGVRGTNFCRVVSGGQMITARRKKVLKQALKRQRKLNVA</sequence>
<dbReference type="VEuPathDB" id="PiroplasmaDB:BBBOND_0310960"/>
<keyword evidence="2" id="KW-1185">Reference proteome</keyword>
<dbReference type="AlphaFoldDB" id="A0A061D9H1"/>
<organism evidence="1 2">
    <name type="scientific">Babesia bigemina</name>
    <dbReference type="NCBI Taxonomy" id="5866"/>
    <lineage>
        <taxon>Eukaryota</taxon>
        <taxon>Sar</taxon>
        <taxon>Alveolata</taxon>
        <taxon>Apicomplexa</taxon>
        <taxon>Aconoidasida</taxon>
        <taxon>Piroplasmida</taxon>
        <taxon>Babesiidae</taxon>
        <taxon>Babesia</taxon>
    </lineage>
</organism>
<dbReference type="Proteomes" id="UP000033188">
    <property type="component" value="Chromosome 3"/>
</dbReference>
<reference evidence="2" key="1">
    <citation type="journal article" date="2014" name="Nucleic Acids Res.">
        <title>The evolutionary dynamics of variant antigen genes in Babesia reveal a history of genomic innovation underlying host-parasite interaction.</title>
        <authorList>
            <person name="Jackson A.P."/>
            <person name="Otto T.D."/>
            <person name="Darby A."/>
            <person name="Ramaprasad A."/>
            <person name="Xia D."/>
            <person name="Echaide I.E."/>
            <person name="Farber M."/>
            <person name="Gahlot S."/>
            <person name="Gamble J."/>
            <person name="Gupta D."/>
            <person name="Gupta Y."/>
            <person name="Jackson L."/>
            <person name="Malandrin L."/>
            <person name="Malas T.B."/>
            <person name="Moussa E."/>
            <person name="Nair M."/>
            <person name="Reid A.J."/>
            <person name="Sanders M."/>
            <person name="Sharma J."/>
            <person name="Tracey A."/>
            <person name="Quail M.A."/>
            <person name="Weir W."/>
            <person name="Wastling J.M."/>
            <person name="Hall N."/>
            <person name="Willadsen P."/>
            <person name="Lingelbach K."/>
            <person name="Shiels B."/>
            <person name="Tait A."/>
            <person name="Berriman M."/>
            <person name="Allred D.R."/>
            <person name="Pain A."/>
        </authorList>
    </citation>
    <scope>NUCLEOTIDE SEQUENCE [LARGE SCALE GENOMIC DNA]</scope>
    <source>
        <strain evidence="2">Bond</strain>
    </source>
</reference>
<protein>
    <submittedName>
        <fullName evidence="1">Uncharacterized protein</fullName>
    </submittedName>
</protein>
<dbReference type="EMBL" id="LK391709">
    <property type="protein sequence ID" value="CDR97193.1"/>
    <property type="molecule type" value="Genomic_DNA"/>
</dbReference>
<accession>A0A061D9H1</accession>
<dbReference type="RefSeq" id="XP_012769379.1">
    <property type="nucleotide sequence ID" value="XM_012913925.1"/>
</dbReference>